<accession>A0A9Q0BW56</accession>
<dbReference type="PANTHER" id="PTHR15889:SF2">
    <property type="entry name" value="LARGE RIBOSOMAL SUBUNIT PROTEIN ML37"/>
    <property type="match status" value="1"/>
</dbReference>
<proteinExistence type="predicted"/>
<dbReference type="Proteomes" id="UP001059596">
    <property type="component" value="Chromosome 3R"/>
</dbReference>
<comment type="caution">
    <text evidence="2">The sequence shown here is derived from an EMBL/GenBank/DDBJ whole genome shotgun (WGS) entry which is preliminary data.</text>
</comment>
<sequence length="675" mass="75826">MRLTKTLCAQHIGWHFKKHWLVQGKRVPKETGAVAELLKLGVQVKNPEDLVNAKVERKVVDVVGSLEKKIPEDSRHPDWHSAVCHSYSDNSVLIGGLPQAQALTNCIEIQSFPKQIEDVIANQQLPNSIDKSIRHAILASHLAGRSVSMRRKLIDNATFKTTINKDGDLLGFSIHAEKVVFANRAIEAVKGKFEGDLPDLYPMKTTISIPKHHIYQTDNFYPAARARQLHGASVQGALPKPIVVQSVQTDGRTFHFGVLQLNTLDLGAKSPSKNYWFHRQNYDLFSDCSYEAGRGIQIATMNRPKQSTSSNNSGTSSETSETQSVDDQQRAPQLNIRASSASLSRAKNSWRRMKDLAAEKEKENEAKRPPWRAVSVSTLPKPDKSALLRAKLLDASRRLRAGKANVALQTDFVPTKLMKEASLGVQEDLILHKDIGILTDGQYSKKKDGYEKYVLTYSMSQMTDSVATVSRQTQTLLPKALNKDLVNSYLPKSDENDGSDIMSDVEKRLVDQIAKIRKLNFDESNQSRRSGTNTILAPTLASWHFDDDAVEMDADRHFIPYTIESFRPWRSFVPFPFRLRGNSLIGSQKIDWYALLQSIDDLIRESNNLVDKLEQIMTENRAHRKGVLGNLGKIPQFEPGQFTPPSEQWLPLIEQQEKQLQIIMSSSMAKGDSPE</sequence>
<evidence type="ECO:0000256" key="1">
    <source>
        <dbReference type="SAM" id="MobiDB-lite"/>
    </source>
</evidence>
<feature type="compositionally biased region" description="Low complexity" evidence="1">
    <location>
        <begin position="306"/>
        <end position="323"/>
    </location>
</feature>
<evidence type="ECO:0000313" key="3">
    <source>
        <dbReference type="Proteomes" id="UP001059596"/>
    </source>
</evidence>
<dbReference type="InterPro" id="IPR052482">
    <property type="entry name" value="mtLSU_mL37"/>
</dbReference>
<protein>
    <submittedName>
        <fullName evidence="2">Uncharacterized protein</fullName>
    </submittedName>
</protein>
<evidence type="ECO:0000313" key="2">
    <source>
        <dbReference type="EMBL" id="KAI8046431.1"/>
    </source>
</evidence>
<dbReference type="GO" id="GO:0005739">
    <property type="term" value="C:mitochondrion"/>
    <property type="evidence" value="ECO:0007669"/>
    <property type="project" value="TreeGrafter"/>
</dbReference>
<gene>
    <name evidence="2" type="ORF">M5D96_002639</name>
</gene>
<dbReference type="PANTHER" id="PTHR15889">
    <property type="entry name" value="MITOCHONDRIAL RIBOSOMAL PROTEIN L37"/>
    <property type="match status" value="1"/>
</dbReference>
<organism evidence="2 3">
    <name type="scientific">Drosophila gunungcola</name>
    <name type="common">fruit fly</name>
    <dbReference type="NCBI Taxonomy" id="103775"/>
    <lineage>
        <taxon>Eukaryota</taxon>
        <taxon>Metazoa</taxon>
        <taxon>Ecdysozoa</taxon>
        <taxon>Arthropoda</taxon>
        <taxon>Hexapoda</taxon>
        <taxon>Insecta</taxon>
        <taxon>Pterygota</taxon>
        <taxon>Neoptera</taxon>
        <taxon>Endopterygota</taxon>
        <taxon>Diptera</taxon>
        <taxon>Brachycera</taxon>
        <taxon>Muscomorpha</taxon>
        <taxon>Ephydroidea</taxon>
        <taxon>Drosophilidae</taxon>
        <taxon>Drosophila</taxon>
        <taxon>Sophophora</taxon>
    </lineage>
</organism>
<keyword evidence="3" id="KW-1185">Reference proteome</keyword>
<dbReference type="AlphaFoldDB" id="A0A9Q0BW56"/>
<dbReference type="EMBL" id="JAMKOV010000001">
    <property type="protein sequence ID" value="KAI8046431.1"/>
    <property type="molecule type" value="Genomic_DNA"/>
</dbReference>
<feature type="region of interest" description="Disordered" evidence="1">
    <location>
        <begin position="299"/>
        <end position="349"/>
    </location>
</feature>
<feature type="compositionally biased region" description="Polar residues" evidence="1">
    <location>
        <begin position="330"/>
        <end position="347"/>
    </location>
</feature>
<reference evidence="2" key="1">
    <citation type="journal article" date="2023" name="Genome Biol. Evol.">
        <title>Long-read-based Genome Assembly of Drosophila gunungcola Reveals Fewer Chemosensory Genes in Flower-breeding Species.</title>
        <authorList>
            <person name="Negi A."/>
            <person name="Liao B.Y."/>
            <person name="Yeh S.D."/>
        </authorList>
    </citation>
    <scope>NUCLEOTIDE SEQUENCE</scope>
    <source>
        <strain evidence="2">Sukarami</strain>
    </source>
</reference>
<name>A0A9Q0BW56_9MUSC</name>